<dbReference type="VEuPathDB" id="PlasmoDB:PGSY75_1305500"/>
<evidence type="ECO:0000256" key="1">
    <source>
        <dbReference type="SAM" id="Phobius"/>
    </source>
</evidence>
<gene>
    <name evidence="3" type="ORF">PGSY75_1305500</name>
</gene>
<dbReference type="GO" id="GO:0016301">
    <property type="term" value="F:kinase activity"/>
    <property type="evidence" value="ECO:0007669"/>
    <property type="project" value="UniProtKB-KW"/>
</dbReference>
<dbReference type="Gene3D" id="3.40.250.10">
    <property type="entry name" value="Rhodanese-like domain"/>
    <property type="match status" value="1"/>
</dbReference>
<proteinExistence type="predicted"/>
<keyword evidence="3" id="KW-0418">Kinase</keyword>
<feature type="domain" description="Rhodanese" evidence="2">
    <location>
        <begin position="93"/>
        <end position="190"/>
    </location>
</feature>
<sequence>MEYKSIDFEELKKKVKEEKINQKNNEHIESSKNNNYVERLRDQTNGKYFEEPNNGTNNQKVLISSSLKNNITCKIINSFYIYNYIQLLLNEGSNKNVYILDIRNEELFNQGHIKSSINIYNKKMMIQINKEMISKDNLKIIFYDHNNMNNIYDDCINLYNIYFSNIKVDNIYILKGGYIDFEREYSFLCVNTNVDIKGQVSSHIYNSSAYINYPIKMFDNLYLGNIIHINNIFINNYLNIKYIYDFTSTGFVIKTENKETRKNNELLYFRYNVYTKTFENTNSLNNESINYYNFLDIHMIYKVITSMISTNENHISHNNNNNNNYNSNDDDVIYNDQNNNVALCANQIKDNNMSLITQNKEQFIYHINSTHNNKQINMNNQNNILIICNHGMKNPTSEKTNSISLIICMCYIMYIKKYNPNLIIAYMLKIYNNWSINSQTKSFLESFYQSLIKCNYNLQNYYSKKNICNNKEEQINISTNNHNQNESLLNIITSDNYRKLFKKYELNKSYIYLQNDEKYVLNIKQQHIILDINIIKQQINDHDMIISYEYVIMSLLFYIYNFVTINYEHIYEVLQIITLILNKKQNYDDQHYLIFPYISLVIINVCKILTYNKIENNIINNINSEYYNNVNYVIFHLIYKSIIICIDILINTNDISNHIIKEEFHVTCLTNQDYIKNKNIDEKFYIILLSLKYFLITLLYLYLNPHITNTKFLSVDEIFHLLKKIDTFSDYYYSVFQININLFQSENYEAKICSGDYLPLYFSDILRPFIVINNYIN</sequence>
<accession>A0A151LD95</accession>
<dbReference type="CDD" id="cd00158">
    <property type="entry name" value="RHOD"/>
    <property type="match status" value="1"/>
</dbReference>
<dbReference type="InterPro" id="IPR001763">
    <property type="entry name" value="Rhodanese-like_dom"/>
</dbReference>
<evidence type="ECO:0000259" key="2">
    <source>
        <dbReference type="PROSITE" id="PS50206"/>
    </source>
</evidence>
<protein>
    <submittedName>
        <fullName evidence="3">Putative mitogen-activated protein kinase phosphatase 1</fullName>
    </submittedName>
</protein>
<name>A0A151LD95_9APIC</name>
<keyword evidence="3" id="KW-0808">Transferase</keyword>
<dbReference type="AlphaFoldDB" id="A0A151LD95"/>
<feature type="transmembrane region" description="Helical" evidence="1">
    <location>
        <begin position="592"/>
        <end position="610"/>
    </location>
</feature>
<dbReference type="VEuPathDB" id="PlasmoDB:PGABG01_1303500"/>
<feature type="transmembrane region" description="Helical" evidence="1">
    <location>
        <begin position="550"/>
        <end position="571"/>
    </location>
</feature>
<evidence type="ECO:0000313" key="3">
    <source>
        <dbReference type="EMBL" id="KYN96857.1"/>
    </source>
</evidence>
<dbReference type="InterPro" id="IPR036873">
    <property type="entry name" value="Rhodanese-like_dom_sf"/>
</dbReference>
<dbReference type="EMBL" id="LVLB01000014">
    <property type="protein sequence ID" value="KYN96857.1"/>
    <property type="molecule type" value="Genomic_DNA"/>
</dbReference>
<dbReference type="PROSITE" id="PS50206">
    <property type="entry name" value="RHODANESE_3"/>
    <property type="match status" value="1"/>
</dbReference>
<feature type="transmembrane region" description="Helical" evidence="1">
    <location>
        <begin position="684"/>
        <end position="703"/>
    </location>
</feature>
<reference evidence="3 4" key="1">
    <citation type="journal article" date="2016" name="Nat. Commun.">
        <title>Genomes of cryptic chimpanzee Plasmodium species reveal key evolutionary events leading to human malaria.</title>
        <authorList>
            <person name="Sundararaman S.A."/>
            <person name="Plenderleith L.J."/>
            <person name="Liu W."/>
            <person name="Loy D.E."/>
            <person name="Learn G.H."/>
            <person name="Li Y."/>
            <person name="Shaw K.S."/>
            <person name="Ayouba A."/>
            <person name="Peeters M."/>
            <person name="Speede S."/>
            <person name="Shaw G.M."/>
            <person name="Bushman F.D."/>
            <person name="Brisson D."/>
            <person name="Rayner J.C."/>
            <person name="Sharp P.M."/>
            <person name="Hahn B.H."/>
        </authorList>
    </citation>
    <scope>NUCLEOTIDE SEQUENCE [LARGE SCALE GENOMIC DNA]</scope>
    <source>
        <strain evidence="3 4">SY75</strain>
    </source>
</reference>
<evidence type="ECO:0000313" key="4">
    <source>
        <dbReference type="Proteomes" id="UP000076004"/>
    </source>
</evidence>
<dbReference type="RefSeq" id="XP_018639862.1">
    <property type="nucleotide sequence ID" value="XM_018787120.1"/>
</dbReference>
<dbReference type="Gene3D" id="3.90.190.10">
    <property type="entry name" value="Protein tyrosine phosphatase superfamily"/>
    <property type="match status" value="1"/>
</dbReference>
<keyword evidence="1" id="KW-0812">Transmembrane</keyword>
<dbReference type="InterPro" id="IPR029021">
    <property type="entry name" value="Prot-tyrosine_phosphatase-like"/>
</dbReference>
<dbReference type="Pfam" id="PF00581">
    <property type="entry name" value="Rhodanese"/>
    <property type="match status" value="1"/>
</dbReference>
<keyword evidence="1" id="KW-1133">Transmembrane helix</keyword>
<keyword evidence="1" id="KW-0472">Membrane</keyword>
<comment type="caution">
    <text evidence="3">The sequence shown here is derived from an EMBL/GenBank/DDBJ whole genome shotgun (WGS) entry which is preliminary data.</text>
</comment>
<dbReference type="GeneID" id="29777712"/>
<dbReference type="SUPFAM" id="SSF52821">
    <property type="entry name" value="Rhodanese/Cell cycle control phosphatase"/>
    <property type="match status" value="1"/>
</dbReference>
<organism evidence="3 4">
    <name type="scientific">Plasmodium gaboni</name>
    <dbReference type="NCBI Taxonomy" id="647221"/>
    <lineage>
        <taxon>Eukaryota</taxon>
        <taxon>Sar</taxon>
        <taxon>Alveolata</taxon>
        <taxon>Apicomplexa</taxon>
        <taxon>Aconoidasida</taxon>
        <taxon>Haemosporida</taxon>
        <taxon>Plasmodiidae</taxon>
        <taxon>Plasmodium</taxon>
        <taxon>Plasmodium (Laverania)</taxon>
    </lineage>
</organism>
<dbReference type="KEGG" id="pgab:PGSY75_1305500"/>
<dbReference type="Proteomes" id="UP000076004">
    <property type="component" value="Chromosome 13"/>
</dbReference>
<feature type="transmembrane region" description="Helical" evidence="1">
    <location>
        <begin position="630"/>
        <end position="650"/>
    </location>
</feature>